<proteinExistence type="predicted"/>
<dbReference type="Pfam" id="PF09364">
    <property type="entry name" value="XFP_N"/>
    <property type="match status" value="1"/>
</dbReference>
<keyword evidence="4" id="KW-1185">Reference proteome</keyword>
<dbReference type="InterPro" id="IPR018970">
    <property type="entry name" value="Xul5P/Fru6P_PKetolase_N"/>
</dbReference>
<protein>
    <recommendedName>
        <fullName evidence="2">Xylulose 5-phosphate/Fructose 6-phosphate phosphoketolase N-terminal domain-containing protein</fullName>
    </recommendedName>
</protein>
<dbReference type="AlphaFoldDB" id="A0A059E1E0"/>
<reference evidence="3 4" key="1">
    <citation type="journal article" date="2014" name="Antonie Van Leeuwenhoek">
        <title>Hyphomonas beringensis sp. nov. and Hyphomonas chukchiensis sp. nov., isolated from surface seawater of the Bering Sea and Chukchi Sea.</title>
        <authorList>
            <person name="Li C."/>
            <person name="Lai Q."/>
            <person name="Li G."/>
            <person name="Dong C."/>
            <person name="Wang J."/>
            <person name="Liao Y."/>
            <person name="Shao Z."/>
        </authorList>
    </citation>
    <scope>NUCLEOTIDE SEQUENCE [LARGE SCALE GENOMIC DNA]</scope>
    <source>
        <strain evidence="3 4">22II1-22F38</strain>
    </source>
</reference>
<name>A0A059E1E0_9PROT</name>
<dbReference type="OrthoDB" id="9768449at2"/>
<feature type="compositionally biased region" description="Basic and acidic residues" evidence="1">
    <location>
        <begin position="781"/>
        <end position="795"/>
    </location>
</feature>
<dbReference type="GO" id="GO:0005975">
    <property type="term" value="P:carbohydrate metabolic process"/>
    <property type="evidence" value="ECO:0007669"/>
    <property type="project" value="InterPro"/>
</dbReference>
<sequence>MTEQWTSGYGVIVHDTETQQRLQSILQNADRGLLALTQTEAADVFSATDRLANAAMWLIAHMSYARRVDLSGAPLKAGDFKPSPEGHMGGSFNMAIAFAGYLAANALSGHTRAWTLGQGHCVAAIEAINALTGDVSAAQQGRYDRSEVGLSRLVNDFYGYAITPDGRPGVPLGSHVNPNTAGGLSEGGYLGFTSLQYIHMPLPGERLVAFLSDGAFEEQRGSDWAPRWWRASDSGFAVPVMVLNGRRIEQRTEISQEGGLDWLVKHLTLSGFDPIIVDGHDPLSYAWGILEAEARLSKLSDTDGPYPARLPYLIAPCIKGFGFPGAGGNSAHNLPLDGSPHTNKGARALFNDGVQALHTPPDMLEDAVRTLSVHKMQNRVLESQNALAVRKVSDPVLPRSDARSLGTPGLNCAMDAIDQCFTEIVRANPHLRVRVANPDELRSNHMPLTLEMLKHRVNAPEPGTPESKNGRLITALNEEAVIAAALGNKGGLNLAVSYEAFAMKMLGALRQEIIFARRQKELGQIPGWISVPLIATSHTWENAKNEQSHQDPTLPEALLGEMSETARVIFPVDAPSAAEALRNIYRGRGEIACLVTPKRDVPNLLSEEEAEHALENGALHIAGDIMAADIQLVAIGAYQAHEALAAFQRLTERGVPCCVTLILEPGRFRMGRDAMEQAFTASEDRLEALFPRGLARVLLTHTRPEPMTGVLRRLDGGPEQLRALGYISRGGTFDVAGMLFANRCTWAHTVDAAMALLPKKTLDLLSEDERRAIDGQGDPSALERSKPVLRREHAS</sequence>
<evidence type="ECO:0000313" key="4">
    <source>
        <dbReference type="Proteomes" id="UP000024547"/>
    </source>
</evidence>
<dbReference type="Gene3D" id="3.40.50.970">
    <property type="match status" value="2"/>
</dbReference>
<evidence type="ECO:0000259" key="2">
    <source>
        <dbReference type="Pfam" id="PF09364"/>
    </source>
</evidence>
<comment type="caution">
    <text evidence="3">The sequence shown here is derived from an EMBL/GenBank/DDBJ whole genome shotgun (WGS) entry which is preliminary data.</text>
</comment>
<dbReference type="PATRIC" id="fig|1280948.3.peg.1917"/>
<dbReference type="SUPFAM" id="SSF52518">
    <property type="entry name" value="Thiamin diphosphate-binding fold (THDP-binding)"/>
    <property type="match status" value="1"/>
</dbReference>
<dbReference type="PANTHER" id="PTHR31273">
    <property type="entry name" value="PHOSPHOKETOLASE-RELATED"/>
    <property type="match status" value="1"/>
</dbReference>
<evidence type="ECO:0000313" key="3">
    <source>
        <dbReference type="EMBL" id="KCZ61390.1"/>
    </source>
</evidence>
<accession>A0A059E1E0</accession>
<dbReference type="PANTHER" id="PTHR31273:SF0">
    <property type="entry name" value="PHOSPHOKETOLASE-RELATED"/>
    <property type="match status" value="1"/>
</dbReference>
<dbReference type="Gene3D" id="3.40.50.920">
    <property type="match status" value="1"/>
</dbReference>
<dbReference type="InterPro" id="IPR029061">
    <property type="entry name" value="THDP-binding"/>
</dbReference>
<dbReference type="Pfam" id="PF03894">
    <property type="entry name" value="XFP"/>
    <property type="match status" value="1"/>
</dbReference>
<feature type="domain" description="Xylulose 5-phosphate/Fructose 6-phosphate phosphoketolase N-terminal" evidence="2">
    <location>
        <begin position="47"/>
        <end position="285"/>
    </location>
</feature>
<feature type="region of interest" description="Disordered" evidence="1">
    <location>
        <begin position="770"/>
        <end position="795"/>
    </location>
</feature>
<dbReference type="InterPro" id="IPR005593">
    <property type="entry name" value="Xul5P/Fru6P_PKetolase"/>
</dbReference>
<evidence type="ECO:0000256" key="1">
    <source>
        <dbReference type="SAM" id="MobiDB-lite"/>
    </source>
</evidence>
<dbReference type="InterPro" id="IPR009014">
    <property type="entry name" value="Transketo_C/PFOR_II"/>
</dbReference>
<dbReference type="eggNOG" id="COG3957">
    <property type="taxonomic scope" value="Bacteria"/>
</dbReference>
<dbReference type="GO" id="GO:0016832">
    <property type="term" value="F:aldehyde-lyase activity"/>
    <property type="evidence" value="ECO:0007669"/>
    <property type="project" value="InterPro"/>
</dbReference>
<dbReference type="STRING" id="1280948.HY36_16960"/>
<dbReference type="Proteomes" id="UP000024547">
    <property type="component" value="Unassembled WGS sequence"/>
</dbReference>
<organism evidence="3 4">
    <name type="scientific">Hyphomonas atlantica</name>
    <dbReference type="NCBI Taxonomy" id="1280948"/>
    <lineage>
        <taxon>Bacteria</taxon>
        <taxon>Pseudomonadati</taxon>
        <taxon>Pseudomonadota</taxon>
        <taxon>Alphaproteobacteria</taxon>
        <taxon>Hyphomonadales</taxon>
        <taxon>Hyphomonadaceae</taxon>
        <taxon>Hyphomonas</taxon>
    </lineage>
</organism>
<gene>
    <name evidence="3" type="ORF">HY36_16960</name>
</gene>
<dbReference type="RefSeq" id="WP_051602671.1">
    <property type="nucleotide sequence ID" value="NZ_AWFH01000015.1"/>
</dbReference>
<dbReference type="EMBL" id="AWFH01000015">
    <property type="protein sequence ID" value="KCZ61390.1"/>
    <property type="molecule type" value="Genomic_DNA"/>
</dbReference>